<keyword evidence="2" id="KW-1185">Reference proteome</keyword>
<comment type="caution">
    <text evidence="1">The sequence shown here is derived from an EMBL/GenBank/DDBJ whole genome shotgun (WGS) entry which is preliminary data.</text>
</comment>
<name>A0ABV2SID6_9GAMM</name>
<accession>A0ABV2SID6</accession>
<proteinExistence type="predicted"/>
<dbReference type="RefSeq" id="WP_354016411.1">
    <property type="nucleotide sequence ID" value="NZ_JBEWTB010000002.1"/>
</dbReference>
<dbReference type="EMBL" id="JBEWTB010000002">
    <property type="protein sequence ID" value="MET4757502.1"/>
    <property type="molecule type" value="Genomic_DNA"/>
</dbReference>
<organism evidence="1 2">
    <name type="scientific">Endozoicomonas lisbonensis</name>
    <dbReference type="NCBI Taxonomy" id="3120522"/>
    <lineage>
        <taxon>Bacteria</taxon>
        <taxon>Pseudomonadati</taxon>
        <taxon>Pseudomonadota</taxon>
        <taxon>Gammaproteobacteria</taxon>
        <taxon>Oceanospirillales</taxon>
        <taxon>Endozoicomonadaceae</taxon>
        <taxon>Endozoicomonas</taxon>
    </lineage>
</organism>
<evidence type="ECO:0000313" key="2">
    <source>
        <dbReference type="Proteomes" id="UP001549366"/>
    </source>
</evidence>
<evidence type="ECO:0000313" key="1">
    <source>
        <dbReference type="EMBL" id="MET4757502.1"/>
    </source>
</evidence>
<reference evidence="1 2" key="1">
    <citation type="submission" date="2024-06" db="EMBL/GenBank/DDBJ databases">
        <title>Genomic Encyclopedia of Type Strains, Phase V (KMG-V): Genome sequencing to study the core and pangenomes of soil and plant-associated prokaryotes.</title>
        <authorList>
            <person name="Whitman W."/>
        </authorList>
    </citation>
    <scope>NUCLEOTIDE SEQUENCE [LARGE SCALE GENOMIC DNA]</scope>
    <source>
        <strain evidence="1 2">NE40</strain>
    </source>
</reference>
<gene>
    <name evidence="1" type="ORF">V5J35_002694</name>
</gene>
<protein>
    <submittedName>
        <fullName evidence="1">Uncharacterized protein</fullName>
    </submittedName>
</protein>
<sequence>MAALSKLPGKEYKVLEGCEPQSRFGNCSQYSLIAAKYGLIKKIPNIWIAVHEDGVHAFLVLARASFRFESLTFEDFSEVGDRAFFICDPWFNIACEVGLYKVMVMMKSSQWTQQGKEIFSDILPDPEPALEWVQRLFVGRIKFYQLTDNSGKPTRFYAEEFLGL</sequence>
<dbReference type="Proteomes" id="UP001549366">
    <property type="component" value="Unassembled WGS sequence"/>
</dbReference>